<gene>
    <name evidence="1" type="ORF">K505DRAFT_358283</name>
</gene>
<keyword evidence="2" id="KW-1185">Reference proteome</keyword>
<dbReference type="Gene3D" id="2.120.10.70">
    <property type="entry name" value="Fucose-specific lectin"/>
    <property type="match status" value="1"/>
</dbReference>
<proteinExistence type="predicted"/>
<dbReference type="AlphaFoldDB" id="A0A6A6XNR9"/>
<evidence type="ECO:0000313" key="1">
    <source>
        <dbReference type="EMBL" id="KAF2797585.1"/>
    </source>
</evidence>
<dbReference type="Proteomes" id="UP000799757">
    <property type="component" value="Unassembled WGS sequence"/>
</dbReference>
<evidence type="ECO:0000313" key="2">
    <source>
        <dbReference type="Proteomes" id="UP000799757"/>
    </source>
</evidence>
<organism evidence="1 2">
    <name type="scientific">Melanomma pulvis-pyrius CBS 109.77</name>
    <dbReference type="NCBI Taxonomy" id="1314802"/>
    <lineage>
        <taxon>Eukaryota</taxon>
        <taxon>Fungi</taxon>
        <taxon>Dikarya</taxon>
        <taxon>Ascomycota</taxon>
        <taxon>Pezizomycotina</taxon>
        <taxon>Dothideomycetes</taxon>
        <taxon>Pleosporomycetidae</taxon>
        <taxon>Pleosporales</taxon>
        <taxon>Melanommataceae</taxon>
        <taxon>Melanomma</taxon>
    </lineage>
</organism>
<dbReference type="EMBL" id="MU001803">
    <property type="protein sequence ID" value="KAF2797585.1"/>
    <property type="molecule type" value="Genomic_DNA"/>
</dbReference>
<accession>A0A6A6XNR9</accession>
<dbReference type="OrthoDB" id="3800077at2759"/>
<name>A0A6A6XNR9_9PLEO</name>
<reference evidence="1" key="1">
    <citation type="journal article" date="2020" name="Stud. Mycol.">
        <title>101 Dothideomycetes genomes: a test case for predicting lifestyles and emergence of pathogens.</title>
        <authorList>
            <person name="Haridas S."/>
            <person name="Albert R."/>
            <person name="Binder M."/>
            <person name="Bloem J."/>
            <person name="Labutti K."/>
            <person name="Salamov A."/>
            <person name="Andreopoulos B."/>
            <person name="Baker S."/>
            <person name="Barry K."/>
            <person name="Bills G."/>
            <person name="Bluhm B."/>
            <person name="Cannon C."/>
            <person name="Castanera R."/>
            <person name="Culley D."/>
            <person name="Daum C."/>
            <person name="Ezra D."/>
            <person name="Gonzalez J."/>
            <person name="Henrissat B."/>
            <person name="Kuo A."/>
            <person name="Liang C."/>
            <person name="Lipzen A."/>
            <person name="Lutzoni F."/>
            <person name="Magnuson J."/>
            <person name="Mondo S."/>
            <person name="Nolan M."/>
            <person name="Ohm R."/>
            <person name="Pangilinan J."/>
            <person name="Park H.-J."/>
            <person name="Ramirez L."/>
            <person name="Alfaro M."/>
            <person name="Sun H."/>
            <person name="Tritt A."/>
            <person name="Yoshinaga Y."/>
            <person name="Zwiers L.-H."/>
            <person name="Turgeon B."/>
            <person name="Goodwin S."/>
            <person name="Spatafora J."/>
            <person name="Crous P."/>
            <person name="Grigoriev I."/>
        </authorList>
    </citation>
    <scope>NUCLEOTIDE SEQUENCE</scope>
    <source>
        <strain evidence="1">CBS 109.77</strain>
    </source>
</reference>
<protein>
    <submittedName>
        <fullName evidence="1">Uncharacterized protein</fullName>
    </submittedName>
</protein>
<sequence>MFYLDESNLIKEHKWAGTDAATFQGNRGRISNETFTAHPSSKLSTYWPWIMYQYTDKILRRIGWNGGWTDEATNLMSPVSLVPIEQHLPKTVQLDDSRVGAYTKYGPTGQFVDDFFPSFTIPFNASLVAFTTSNANVADKLEIYLIYQDASENIQMCWCKAQGMFYLL</sequence>